<dbReference type="InterPro" id="IPR012338">
    <property type="entry name" value="Beta-lactam/transpept-like"/>
</dbReference>
<accession>A0A495VQ65</accession>
<dbReference type="NCBIfam" id="NF012099">
    <property type="entry name" value="SubclassA2"/>
    <property type="match status" value="1"/>
</dbReference>
<dbReference type="GO" id="GO:0030655">
    <property type="term" value="P:beta-lactam antibiotic catabolic process"/>
    <property type="evidence" value="ECO:0007669"/>
    <property type="project" value="InterPro"/>
</dbReference>
<dbReference type="EMBL" id="RBXN01000005">
    <property type="protein sequence ID" value="RKT51454.1"/>
    <property type="molecule type" value="Genomic_DNA"/>
</dbReference>
<name>A0A495VQ65_9BACT</name>
<evidence type="ECO:0000259" key="4">
    <source>
        <dbReference type="Pfam" id="PF13354"/>
    </source>
</evidence>
<reference evidence="5 6" key="1">
    <citation type="submission" date="2018-10" db="EMBL/GenBank/DDBJ databases">
        <title>Genomic Encyclopedia of Archaeal and Bacterial Type Strains, Phase II (KMG-II): from individual species to whole genera.</title>
        <authorList>
            <person name="Goeker M."/>
        </authorList>
    </citation>
    <scope>NUCLEOTIDE SEQUENCE [LARGE SCALE GENOMIC DNA]</scope>
    <source>
        <strain evidence="5 6">NSB1</strain>
    </source>
</reference>
<dbReference type="NCBIfam" id="NF033103">
    <property type="entry name" value="bla_class_A"/>
    <property type="match status" value="1"/>
</dbReference>
<feature type="domain" description="Beta-lactamase class A catalytic" evidence="4">
    <location>
        <begin position="53"/>
        <end position="266"/>
    </location>
</feature>
<dbReference type="PRINTS" id="PR00118">
    <property type="entry name" value="BLACTAMASEA"/>
</dbReference>
<dbReference type="AlphaFoldDB" id="A0A495VQ65"/>
<dbReference type="GO" id="GO:0046677">
    <property type="term" value="P:response to antibiotic"/>
    <property type="evidence" value="ECO:0007669"/>
    <property type="project" value="InterPro"/>
</dbReference>
<evidence type="ECO:0000313" key="5">
    <source>
        <dbReference type="EMBL" id="RKT51454.1"/>
    </source>
</evidence>
<comment type="catalytic activity">
    <reaction evidence="1">
        <text>a beta-lactam + H2O = a substituted beta-amino acid</text>
        <dbReference type="Rhea" id="RHEA:20401"/>
        <dbReference type="ChEBI" id="CHEBI:15377"/>
        <dbReference type="ChEBI" id="CHEBI:35627"/>
        <dbReference type="ChEBI" id="CHEBI:140347"/>
        <dbReference type="EC" id="3.5.2.6"/>
    </reaction>
</comment>
<dbReference type="OrthoDB" id="9772863at2"/>
<dbReference type="Pfam" id="PF13354">
    <property type="entry name" value="Beta-lactamase2"/>
    <property type="match status" value="1"/>
</dbReference>
<comment type="caution">
    <text evidence="5">The sequence shown here is derived from an EMBL/GenBank/DDBJ whole genome shotgun (WGS) entry which is preliminary data.</text>
</comment>
<evidence type="ECO:0000256" key="3">
    <source>
        <dbReference type="ARBA" id="ARBA00012865"/>
    </source>
</evidence>
<evidence type="ECO:0000256" key="2">
    <source>
        <dbReference type="ARBA" id="ARBA00009009"/>
    </source>
</evidence>
<dbReference type="SUPFAM" id="SSF56601">
    <property type="entry name" value="beta-lactamase/transpeptidase-like"/>
    <property type="match status" value="1"/>
</dbReference>
<proteinExistence type="inferred from homology"/>
<dbReference type="InterPro" id="IPR000871">
    <property type="entry name" value="Beta-lactam_class-A"/>
</dbReference>
<evidence type="ECO:0000313" key="6">
    <source>
        <dbReference type="Proteomes" id="UP000269493"/>
    </source>
</evidence>
<dbReference type="RefSeq" id="WP_022600834.1">
    <property type="nucleotide sequence ID" value="NZ_KI440787.1"/>
</dbReference>
<dbReference type="EC" id="3.5.2.6" evidence="3"/>
<evidence type="ECO:0000256" key="1">
    <source>
        <dbReference type="ARBA" id="ARBA00001526"/>
    </source>
</evidence>
<dbReference type="PANTHER" id="PTHR35333:SF3">
    <property type="entry name" value="BETA-LACTAMASE-TYPE TRANSPEPTIDASE FOLD CONTAINING PROTEIN"/>
    <property type="match status" value="1"/>
</dbReference>
<dbReference type="GO" id="GO:0008800">
    <property type="term" value="F:beta-lactamase activity"/>
    <property type="evidence" value="ECO:0007669"/>
    <property type="project" value="UniProtKB-EC"/>
</dbReference>
<dbReference type="Gene3D" id="3.40.710.10">
    <property type="entry name" value="DD-peptidase/beta-lactamase superfamily"/>
    <property type="match status" value="1"/>
</dbReference>
<sequence length="295" mass="32996">MKYFIVGVLIACFAVTEAFSKEERELKMRIASVLKERKATVGIAVLYGDNRLFEVNRGDYPMMSVCKFPLALAVLDYLHKNNLSLDTEIFIRESDLLPDTYSPLRDRHPQGNIKMSIQELLSYTVSLSDNNACDILFGYIGGTKVVDDYIKRLGISGMSVVATEAVMHESFEKQYCNTATPSSAVLLLDKFLKEDLFRDEYGNYLRKIMIETSTGNDKIKAGLPERVVMGHKTGSSDRNVEGVKAGDNDLAFVQLPDGQCYCIAVFIRDSKEDDKTNAAIIASVSKVVYDYIAKK</sequence>
<keyword evidence="6" id="KW-1185">Reference proteome</keyword>
<dbReference type="PANTHER" id="PTHR35333">
    <property type="entry name" value="BETA-LACTAMASE"/>
    <property type="match status" value="1"/>
</dbReference>
<comment type="similarity">
    <text evidence="2">Belongs to the class-A beta-lactamase family.</text>
</comment>
<gene>
    <name evidence="5" type="ORF">BC742_1728</name>
</gene>
<dbReference type="GeneID" id="92929397"/>
<dbReference type="InterPro" id="IPR045155">
    <property type="entry name" value="Beta-lactam_cat"/>
</dbReference>
<protein>
    <recommendedName>
        <fullName evidence="3">beta-lactamase</fullName>
        <ecNumber evidence="3">3.5.2.6</ecNumber>
    </recommendedName>
</protein>
<organism evidence="5 6">
    <name type="scientific">Coprobacter fastidiosus NSB1 = JCM 33896</name>
    <dbReference type="NCBI Taxonomy" id="1349822"/>
    <lineage>
        <taxon>Bacteria</taxon>
        <taxon>Pseudomonadati</taxon>
        <taxon>Bacteroidota</taxon>
        <taxon>Bacteroidia</taxon>
        <taxon>Bacteroidales</taxon>
        <taxon>Barnesiellaceae</taxon>
        <taxon>Coprobacter</taxon>
    </lineage>
</organism>
<dbReference type="Proteomes" id="UP000269493">
    <property type="component" value="Unassembled WGS sequence"/>
</dbReference>